<evidence type="ECO:0000256" key="1">
    <source>
        <dbReference type="ARBA" id="ARBA00001954"/>
    </source>
</evidence>
<dbReference type="Pfam" id="PF02668">
    <property type="entry name" value="TauD"/>
    <property type="match status" value="1"/>
</dbReference>
<dbReference type="VEuPathDB" id="FungiDB:SMAC_03820"/>
<dbReference type="GO" id="GO:0046872">
    <property type="term" value="F:metal ion binding"/>
    <property type="evidence" value="ECO:0007669"/>
    <property type="project" value="UniProtKB-KW"/>
</dbReference>
<evidence type="ECO:0000313" key="8">
    <source>
        <dbReference type="EMBL" id="KAA8630162.1"/>
    </source>
</evidence>
<evidence type="ECO:0000256" key="4">
    <source>
        <dbReference type="ARBA" id="ARBA00022964"/>
    </source>
</evidence>
<dbReference type="SUPFAM" id="SSF51197">
    <property type="entry name" value="Clavaminate synthase-like"/>
    <property type="match status" value="1"/>
</dbReference>
<dbReference type="Gene3D" id="3.60.130.10">
    <property type="entry name" value="Clavaminate synthase-like"/>
    <property type="match status" value="1"/>
</dbReference>
<keyword evidence="4" id="KW-0223">Dioxygenase</keyword>
<organism evidence="8 9">
    <name type="scientific">Sordaria macrospora</name>
    <dbReference type="NCBI Taxonomy" id="5147"/>
    <lineage>
        <taxon>Eukaryota</taxon>
        <taxon>Fungi</taxon>
        <taxon>Dikarya</taxon>
        <taxon>Ascomycota</taxon>
        <taxon>Pezizomycotina</taxon>
        <taxon>Sordariomycetes</taxon>
        <taxon>Sordariomycetidae</taxon>
        <taxon>Sordariales</taxon>
        <taxon>Sordariaceae</taxon>
        <taxon>Sordaria</taxon>
    </lineage>
</organism>
<proteinExistence type="inferred from homology"/>
<dbReference type="InterPro" id="IPR051323">
    <property type="entry name" value="AtsK-like"/>
</dbReference>
<dbReference type="Proteomes" id="UP000433876">
    <property type="component" value="Unassembled WGS sequence"/>
</dbReference>
<evidence type="ECO:0000256" key="6">
    <source>
        <dbReference type="ARBA" id="ARBA00023004"/>
    </source>
</evidence>
<dbReference type="GO" id="GO:0005737">
    <property type="term" value="C:cytoplasm"/>
    <property type="evidence" value="ECO:0007669"/>
    <property type="project" value="TreeGrafter"/>
</dbReference>
<dbReference type="PANTHER" id="PTHR30468">
    <property type="entry name" value="ALPHA-KETOGLUTARATE-DEPENDENT SULFONATE DIOXYGENASE"/>
    <property type="match status" value="1"/>
</dbReference>
<name>A0A8S8ZPE9_SORMA</name>
<feature type="domain" description="TauD/TfdA-like" evidence="7">
    <location>
        <begin position="113"/>
        <end position="411"/>
    </location>
</feature>
<keyword evidence="5" id="KW-0560">Oxidoreductase</keyword>
<comment type="caution">
    <text evidence="8">The sequence shown here is derived from an EMBL/GenBank/DDBJ whole genome shotgun (WGS) entry which is preliminary data.</text>
</comment>
<dbReference type="AlphaFoldDB" id="A0A8S8ZPE9"/>
<dbReference type="FunFam" id="3.60.130.10:FF:000005">
    <property type="entry name" value="TfdA family taurine dioxygenase"/>
    <property type="match status" value="1"/>
</dbReference>
<keyword evidence="3" id="KW-0479">Metal-binding</keyword>
<dbReference type="EMBL" id="NMPR01000112">
    <property type="protein sequence ID" value="KAA8630162.1"/>
    <property type="molecule type" value="Genomic_DNA"/>
</dbReference>
<accession>A0A8S8ZPE9</accession>
<evidence type="ECO:0000259" key="7">
    <source>
        <dbReference type="Pfam" id="PF02668"/>
    </source>
</evidence>
<evidence type="ECO:0000313" key="9">
    <source>
        <dbReference type="Proteomes" id="UP000433876"/>
    </source>
</evidence>
<reference evidence="8 9" key="1">
    <citation type="submission" date="2017-07" db="EMBL/GenBank/DDBJ databases">
        <title>Genome sequence of the Sordaria macrospora wild type strain R19027.</title>
        <authorList>
            <person name="Nowrousian M."/>
            <person name="Teichert I."/>
            <person name="Kueck U."/>
        </authorList>
    </citation>
    <scope>NUCLEOTIDE SEQUENCE [LARGE SCALE GENOMIC DNA]</scope>
    <source>
        <strain evidence="8 9">R19027</strain>
        <tissue evidence="8">Mycelium</tissue>
    </source>
</reference>
<dbReference type="InterPro" id="IPR003819">
    <property type="entry name" value="TauD/TfdA-like"/>
</dbReference>
<sequence length="448" mass="50378">MFGGWMTCRYLAYKELIAATQPFILIFIEQIEPFVFKIPLSATSFFTAFTMSPSAVESAQQTVDEIKTKVLPVQQKSTVIEANIPETEGLPKRLEDHKEALKLSGALEQFESFEVTPALGREYVNVDLSELLRAPNSDELLRDLAITISQRGVVFFRKQDNLTDDLQKELVDRLGKLAGKPATSGLHIHPISNASREHGGGDNEISVISSEQAKALYKDRFSYKGVGVSTGRQSAKDQWHSDITFEPIPSDYALLRLVQLPKTGGDTLWASGYELYDRISPTLRSFLDTLTAYYAQPLFNEAAKRNGFSVYSGERGAPENVGETLEAIHPVIRTNPVTGWRSVYAVGHHCQRINGLTEEESKYFLNWFTQLIVENHDLQVRLKWQNPNDVAIWDNRSVYHAATPDYVFEEGLGERKGNRAVSLGERPYFDSQSTSRREALKIKSHLGL</sequence>
<dbReference type="GO" id="GO:0016706">
    <property type="term" value="F:2-oxoglutarate-dependent dioxygenase activity"/>
    <property type="evidence" value="ECO:0007669"/>
    <property type="project" value="TreeGrafter"/>
</dbReference>
<evidence type="ECO:0000256" key="2">
    <source>
        <dbReference type="ARBA" id="ARBA00005896"/>
    </source>
</evidence>
<dbReference type="InterPro" id="IPR042098">
    <property type="entry name" value="TauD-like_sf"/>
</dbReference>
<comment type="cofactor">
    <cofactor evidence="1">
        <name>Fe(2+)</name>
        <dbReference type="ChEBI" id="CHEBI:29033"/>
    </cofactor>
</comment>
<keyword evidence="6" id="KW-0408">Iron</keyword>
<protein>
    <recommendedName>
        <fullName evidence="7">TauD/TfdA-like domain-containing protein</fullName>
    </recommendedName>
</protein>
<evidence type="ECO:0000256" key="3">
    <source>
        <dbReference type="ARBA" id="ARBA00022723"/>
    </source>
</evidence>
<dbReference type="PANTHER" id="PTHR30468:SF10">
    <property type="entry name" value="TAUD_TFDA-LIKE DOMAIN-CONTAINING PROTEIN"/>
    <property type="match status" value="1"/>
</dbReference>
<evidence type="ECO:0000256" key="5">
    <source>
        <dbReference type="ARBA" id="ARBA00023002"/>
    </source>
</evidence>
<gene>
    <name evidence="8" type="ORF">SMACR_03820</name>
</gene>
<comment type="similarity">
    <text evidence="2">Belongs to the TfdA dioxygenase family.</text>
</comment>